<comment type="caution">
    <text evidence="2">The sequence shown here is derived from an EMBL/GenBank/DDBJ whole genome shotgun (WGS) entry which is preliminary data.</text>
</comment>
<feature type="domain" description="WIT1/2 N-terminal helical bundle" evidence="1">
    <location>
        <begin position="13"/>
        <end position="55"/>
    </location>
</feature>
<evidence type="ECO:0000313" key="2">
    <source>
        <dbReference type="EMBL" id="KAF2579908.1"/>
    </source>
</evidence>
<name>A0A8S9JCS2_BRACR</name>
<protein>
    <recommendedName>
        <fullName evidence="1">WIT1/2 N-terminal helical bundle domain-containing protein</fullName>
    </recommendedName>
</protein>
<dbReference type="Proteomes" id="UP000712281">
    <property type="component" value="Unassembled WGS sequence"/>
</dbReference>
<dbReference type="GO" id="GO:0004842">
    <property type="term" value="F:ubiquitin-protein transferase activity"/>
    <property type="evidence" value="ECO:0007669"/>
    <property type="project" value="InterPro"/>
</dbReference>
<dbReference type="EMBL" id="QGKW02001660">
    <property type="protein sequence ID" value="KAF2579908.1"/>
    <property type="molecule type" value="Genomic_DNA"/>
</dbReference>
<dbReference type="EMBL" id="QGKY02000089">
    <property type="protein sequence ID" value="KAF2611489.1"/>
    <property type="molecule type" value="Genomic_DNA"/>
</dbReference>
<sequence length="334" mass="37966">MLSVMIRISVLTRWSGEAISGLEEKLHDPEQSMHQLIDQVVEMKNQSSNFHTLSSGFDESWKLYIFLFHFMIFVELVMTDVHEFNKKYCQKFMDVWLRMLLPKCCEAPIVVCLRNLDSDVESKTPTVTTLLKSQSDSISCVIYKGDINTEIVYADRARNGDHFSSTMRFKSIHDEVPWYLADGTSIVYVEGIQKAKGFDLILGVKHIECALKVDSALAVVAVKDDRGNINIRDPLFVCQSDAEYNVAKSTEFGQSIAWDIGWMVAFVSSSVLFATESLKKFSFNETPSQVADGFDFLFQVVNFAFTSPREFLSFNSHVSFHNNFTDLMILVIVS</sequence>
<proteinExistence type="predicted"/>
<evidence type="ECO:0000259" key="1">
    <source>
        <dbReference type="Pfam" id="PF26581"/>
    </source>
</evidence>
<dbReference type="InterPro" id="IPR044231">
    <property type="entry name" value="SP1/SPL1"/>
</dbReference>
<dbReference type="InterPro" id="IPR058610">
    <property type="entry name" value="WIT1_2_N"/>
</dbReference>
<reference evidence="2" key="1">
    <citation type="submission" date="2019-12" db="EMBL/GenBank/DDBJ databases">
        <title>Genome sequencing and annotation of Brassica cretica.</title>
        <authorList>
            <person name="Studholme D.J."/>
            <person name="Sarris P.F."/>
        </authorList>
    </citation>
    <scope>NUCLEOTIDE SEQUENCE</scope>
    <source>
        <strain evidence="2">PFS-001/15</strain>
        <strain evidence="3">PFS-102/07</strain>
        <tissue evidence="2">Leaf</tissue>
    </source>
</reference>
<dbReference type="PANTHER" id="PTHR47568:SF2">
    <property type="entry name" value="E3 UBIQUITIN-PROTEIN LIGASE SP1-RELATED"/>
    <property type="match status" value="1"/>
</dbReference>
<gene>
    <name evidence="2" type="ORF">F2Q68_00000371</name>
    <name evidence="3" type="ORF">F2Q70_00007299</name>
</gene>
<dbReference type="AlphaFoldDB" id="A0A8S9JCS2"/>
<evidence type="ECO:0000313" key="3">
    <source>
        <dbReference type="EMBL" id="KAF2611489.1"/>
    </source>
</evidence>
<evidence type="ECO:0000313" key="4">
    <source>
        <dbReference type="Proteomes" id="UP000712281"/>
    </source>
</evidence>
<organism evidence="2 4">
    <name type="scientific">Brassica cretica</name>
    <name type="common">Mustard</name>
    <dbReference type="NCBI Taxonomy" id="69181"/>
    <lineage>
        <taxon>Eukaryota</taxon>
        <taxon>Viridiplantae</taxon>
        <taxon>Streptophyta</taxon>
        <taxon>Embryophyta</taxon>
        <taxon>Tracheophyta</taxon>
        <taxon>Spermatophyta</taxon>
        <taxon>Magnoliopsida</taxon>
        <taxon>eudicotyledons</taxon>
        <taxon>Gunneridae</taxon>
        <taxon>Pentapetalae</taxon>
        <taxon>rosids</taxon>
        <taxon>malvids</taxon>
        <taxon>Brassicales</taxon>
        <taxon>Brassicaceae</taxon>
        <taxon>Brassiceae</taxon>
        <taxon>Brassica</taxon>
    </lineage>
</organism>
<dbReference type="GO" id="GO:0016567">
    <property type="term" value="P:protein ubiquitination"/>
    <property type="evidence" value="ECO:0007669"/>
    <property type="project" value="InterPro"/>
</dbReference>
<dbReference type="PANTHER" id="PTHR47568">
    <property type="match status" value="1"/>
</dbReference>
<dbReference type="Pfam" id="PF26581">
    <property type="entry name" value="WIT1_2_N"/>
    <property type="match status" value="1"/>
</dbReference>
<accession>A0A8S9JCS2</accession>